<dbReference type="SMART" id="SM00228">
    <property type="entry name" value="PDZ"/>
    <property type="match status" value="1"/>
</dbReference>
<dbReference type="HOGENOM" id="CLU_786302_0_0_1"/>
<organism evidence="3">
    <name type="scientific">Guillardia theta (strain CCMP2712)</name>
    <name type="common">Cryptophyte</name>
    <dbReference type="NCBI Taxonomy" id="905079"/>
    <lineage>
        <taxon>Eukaryota</taxon>
        <taxon>Cryptophyceae</taxon>
        <taxon>Pyrenomonadales</taxon>
        <taxon>Geminigeraceae</taxon>
        <taxon>Guillardia</taxon>
    </lineage>
</organism>
<name>L1I8F0_GUITC</name>
<dbReference type="OrthoDB" id="62701at2759"/>
<feature type="domain" description="PDZ" evidence="2">
    <location>
        <begin position="37"/>
        <end position="98"/>
    </location>
</feature>
<dbReference type="EnsemblProtists" id="EKX32508">
    <property type="protein sequence ID" value="EKX32508"/>
    <property type="gene ID" value="GUITHDRAFT_148586"/>
</dbReference>
<reference evidence="3 5" key="1">
    <citation type="journal article" date="2012" name="Nature">
        <title>Algal genomes reveal evolutionary mosaicism and the fate of nucleomorphs.</title>
        <authorList>
            <consortium name="DOE Joint Genome Institute"/>
            <person name="Curtis B.A."/>
            <person name="Tanifuji G."/>
            <person name="Burki F."/>
            <person name="Gruber A."/>
            <person name="Irimia M."/>
            <person name="Maruyama S."/>
            <person name="Arias M.C."/>
            <person name="Ball S.G."/>
            <person name="Gile G.H."/>
            <person name="Hirakawa Y."/>
            <person name="Hopkins J.F."/>
            <person name="Kuo A."/>
            <person name="Rensing S.A."/>
            <person name="Schmutz J."/>
            <person name="Symeonidi A."/>
            <person name="Elias M."/>
            <person name="Eveleigh R.J."/>
            <person name="Herman E.K."/>
            <person name="Klute M.J."/>
            <person name="Nakayama T."/>
            <person name="Obornik M."/>
            <person name="Reyes-Prieto A."/>
            <person name="Armbrust E.V."/>
            <person name="Aves S.J."/>
            <person name="Beiko R.G."/>
            <person name="Coutinho P."/>
            <person name="Dacks J.B."/>
            <person name="Durnford D.G."/>
            <person name="Fast N.M."/>
            <person name="Green B.R."/>
            <person name="Grisdale C.J."/>
            <person name="Hempel F."/>
            <person name="Henrissat B."/>
            <person name="Hoppner M.P."/>
            <person name="Ishida K."/>
            <person name="Kim E."/>
            <person name="Koreny L."/>
            <person name="Kroth P.G."/>
            <person name="Liu Y."/>
            <person name="Malik S.B."/>
            <person name="Maier U.G."/>
            <person name="McRose D."/>
            <person name="Mock T."/>
            <person name="Neilson J.A."/>
            <person name="Onodera N.T."/>
            <person name="Poole A.M."/>
            <person name="Pritham E.J."/>
            <person name="Richards T.A."/>
            <person name="Rocap G."/>
            <person name="Roy S.W."/>
            <person name="Sarai C."/>
            <person name="Schaack S."/>
            <person name="Shirato S."/>
            <person name="Slamovits C.H."/>
            <person name="Spencer D.F."/>
            <person name="Suzuki S."/>
            <person name="Worden A.Z."/>
            <person name="Zauner S."/>
            <person name="Barry K."/>
            <person name="Bell C."/>
            <person name="Bharti A.K."/>
            <person name="Crow J.A."/>
            <person name="Grimwood J."/>
            <person name="Kramer R."/>
            <person name="Lindquist E."/>
            <person name="Lucas S."/>
            <person name="Salamov A."/>
            <person name="McFadden G.I."/>
            <person name="Lane C.E."/>
            <person name="Keeling P.J."/>
            <person name="Gray M.W."/>
            <person name="Grigoriev I.V."/>
            <person name="Archibald J.M."/>
        </authorList>
    </citation>
    <scope>NUCLEOTIDE SEQUENCE</scope>
    <source>
        <strain evidence="3 5">CCMP2712</strain>
    </source>
</reference>
<dbReference type="KEGG" id="gtt:GUITHDRAFT_148586"/>
<evidence type="ECO:0000256" key="1">
    <source>
        <dbReference type="SAM" id="MobiDB-lite"/>
    </source>
</evidence>
<dbReference type="PANTHER" id="PTHR32060">
    <property type="entry name" value="TAIL-SPECIFIC PROTEASE"/>
    <property type="match status" value="1"/>
</dbReference>
<dbReference type="PaxDb" id="55529-EKX32508"/>
<reference evidence="5" key="2">
    <citation type="submission" date="2012-11" db="EMBL/GenBank/DDBJ databases">
        <authorList>
            <person name="Kuo A."/>
            <person name="Curtis B.A."/>
            <person name="Tanifuji G."/>
            <person name="Burki F."/>
            <person name="Gruber A."/>
            <person name="Irimia M."/>
            <person name="Maruyama S."/>
            <person name="Arias M.C."/>
            <person name="Ball S.G."/>
            <person name="Gile G.H."/>
            <person name="Hirakawa Y."/>
            <person name="Hopkins J.F."/>
            <person name="Rensing S.A."/>
            <person name="Schmutz J."/>
            <person name="Symeonidi A."/>
            <person name="Elias M."/>
            <person name="Eveleigh R.J."/>
            <person name="Herman E.K."/>
            <person name="Klute M.J."/>
            <person name="Nakayama T."/>
            <person name="Obornik M."/>
            <person name="Reyes-Prieto A."/>
            <person name="Armbrust E.V."/>
            <person name="Aves S.J."/>
            <person name="Beiko R.G."/>
            <person name="Coutinho P."/>
            <person name="Dacks J.B."/>
            <person name="Durnford D.G."/>
            <person name="Fast N.M."/>
            <person name="Green B.R."/>
            <person name="Grisdale C."/>
            <person name="Hempe F."/>
            <person name="Henrissat B."/>
            <person name="Hoppner M.P."/>
            <person name="Ishida K.-I."/>
            <person name="Kim E."/>
            <person name="Koreny L."/>
            <person name="Kroth P.G."/>
            <person name="Liu Y."/>
            <person name="Malik S.-B."/>
            <person name="Maier U.G."/>
            <person name="McRose D."/>
            <person name="Mock T."/>
            <person name="Neilson J.A."/>
            <person name="Onodera N.T."/>
            <person name="Poole A.M."/>
            <person name="Pritham E.J."/>
            <person name="Richards T.A."/>
            <person name="Rocap G."/>
            <person name="Roy S.W."/>
            <person name="Sarai C."/>
            <person name="Schaack S."/>
            <person name="Shirato S."/>
            <person name="Slamovits C.H."/>
            <person name="Spencer D.F."/>
            <person name="Suzuki S."/>
            <person name="Worden A.Z."/>
            <person name="Zauner S."/>
            <person name="Barry K."/>
            <person name="Bell C."/>
            <person name="Bharti A.K."/>
            <person name="Crow J.A."/>
            <person name="Grimwood J."/>
            <person name="Kramer R."/>
            <person name="Lindquist E."/>
            <person name="Lucas S."/>
            <person name="Salamov A."/>
            <person name="McFadden G.I."/>
            <person name="Lane C.E."/>
            <person name="Keeling P.J."/>
            <person name="Gray M.W."/>
            <person name="Grigoriev I.V."/>
            <person name="Archibald J.M."/>
        </authorList>
    </citation>
    <scope>NUCLEOTIDE SEQUENCE</scope>
    <source>
        <strain evidence="5">CCMP2712</strain>
    </source>
</reference>
<dbReference type="InterPro" id="IPR001478">
    <property type="entry name" value="PDZ"/>
</dbReference>
<evidence type="ECO:0000313" key="5">
    <source>
        <dbReference type="Proteomes" id="UP000011087"/>
    </source>
</evidence>
<evidence type="ECO:0000313" key="4">
    <source>
        <dbReference type="EnsemblProtists" id="EKX32508"/>
    </source>
</evidence>
<dbReference type="EMBL" id="JH993186">
    <property type="protein sequence ID" value="EKX32508.1"/>
    <property type="molecule type" value="Genomic_DNA"/>
</dbReference>
<evidence type="ECO:0000259" key="2">
    <source>
        <dbReference type="PROSITE" id="PS50106"/>
    </source>
</evidence>
<gene>
    <name evidence="3" type="ORF">GUITHDRAFT_148586</name>
</gene>
<dbReference type="Proteomes" id="UP000011087">
    <property type="component" value="Unassembled WGS sequence"/>
</dbReference>
<protein>
    <recommendedName>
        <fullName evidence="2">PDZ domain-containing protein</fullName>
    </recommendedName>
</protein>
<keyword evidence="5" id="KW-1185">Reference proteome</keyword>
<dbReference type="SUPFAM" id="SSF50156">
    <property type="entry name" value="PDZ domain-like"/>
    <property type="match status" value="1"/>
</dbReference>
<dbReference type="InterPro" id="IPR041489">
    <property type="entry name" value="PDZ_6"/>
</dbReference>
<dbReference type="RefSeq" id="XP_005819488.1">
    <property type="nucleotide sequence ID" value="XM_005819431.1"/>
</dbReference>
<dbReference type="InterPro" id="IPR036034">
    <property type="entry name" value="PDZ_sf"/>
</dbReference>
<dbReference type="CDD" id="cd06782">
    <property type="entry name" value="cpPDZ_CPP-like"/>
    <property type="match status" value="1"/>
</dbReference>
<accession>L1I8F0</accession>
<dbReference type="GeneID" id="17289239"/>
<dbReference type="PROSITE" id="PS50106">
    <property type="entry name" value="PDZ"/>
    <property type="match status" value="1"/>
</dbReference>
<dbReference type="PANTHER" id="PTHR32060:SF22">
    <property type="entry name" value="CARBOXYL-TERMINAL-PROCESSING PEPTIDASE 3, CHLOROPLASTIC"/>
    <property type="match status" value="1"/>
</dbReference>
<dbReference type="AlphaFoldDB" id="L1I8F0"/>
<dbReference type="Gene3D" id="2.30.42.10">
    <property type="match status" value="1"/>
</dbReference>
<reference evidence="4" key="3">
    <citation type="submission" date="2016-03" db="UniProtKB">
        <authorList>
            <consortium name="EnsemblProtists"/>
        </authorList>
    </citation>
    <scope>IDENTIFICATION</scope>
</reference>
<proteinExistence type="predicted"/>
<evidence type="ECO:0000313" key="3">
    <source>
        <dbReference type="EMBL" id="EKX32508.1"/>
    </source>
</evidence>
<dbReference type="GO" id="GO:0004175">
    <property type="term" value="F:endopeptidase activity"/>
    <property type="evidence" value="ECO:0007669"/>
    <property type="project" value="TreeGrafter"/>
</dbReference>
<sequence length="353" mass="40992">MITTDIFNLNDCFETDDGSAVIAMSNYGMNSRSVISTKDMFSGESGGSVQAGVGIFFQQENDGNVYVKTIVSGGAAEREGTVQVGDVIVAVDDREVVGEPLAVLRNLILGQQGTTVKLTFQRREGSHVETYDCKLMRGTAEYFQSLTASRSMEDEIDQLRLQLRQALAHCSQDRDELDRLRKILQQERESSQRREREIEQMQQKNSDEIMKLNEGLRKAEQSRREAEIKLHPLQQRENDLAEELSRQKEKERLRKEYIEELKKRHEDEKNRLEQLYLKEQAGRRDDQVARLSAEGMLSKVQAELVRLRDFEQMRREREEQYRQRWYSEYFGSQPYQAPAEEPAVETEDQFFLA</sequence>
<dbReference type="Pfam" id="PF17820">
    <property type="entry name" value="PDZ_6"/>
    <property type="match status" value="1"/>
</dbReference>
<feature type="region of interest" description="Disordered" evidence="1">
    <location>
        <begin position="188"/>
        <end position="207"/>
    </location>
</feature>